<evidence type="ECO:0000256" key="1">
    <source>
        <dbReference type="SAM" id="MobiDB-lite"/>
    </source>
</evidence>
<reference evidence="3" key="1">
    <citation type="submission" date="2016-12" db="EMBL/GenBank/DDBJ databases">
        <authorList>
            <person name="Le Fleche-Mateos A."/>
        </authorList>
    </citation>
    <scope>NUCLEOTIDE SEQUENCE</scope>
    <source>
        <strain evidence="3">213</strain>
    </source>
</reference>
<dbReference type="AlphaFoldDB" id="A0AA40WXY3"/>
<reference evidence="3 4" key="2">
    <citation type="journal article" date="2017" name="Int. J. Syst. Evol. Microbiol.">
        <title>Rouxiella badensis sp. nov. and Rouxiella silvae sp. nov. isolated from peat bog soil in Germany and emendation of the genus description.</title>
        <authorList>
            <person name="Le Fleche-Mateos A."/>
            <person name="Kugler J.H."/>
            <person name="Hansen S.H."/>
            <person name="Syldatk C."/>
            <person name="Hausmann R."/>
            <person name="Lomprez F."/>
            <person name="Vandenbogaert M."/>
            <person name="Manuguerra J.C."/>
            <person name="Grimont P.A."/>
        </authorList>
    </citation>
    <scope>NUCLEOTIDE SEQUENCE [LARGE SCALE GENOMIC DNA]</scope>
    <source>
        <strain evidence="3 4">213</strain>
    </source>
</reference>
<organism evidence="2 5">
    <name type="scientific">Rouxiella silvae</name>
    <dbReference type="NCBI Taxonomy" id="1646373"/>
    <lineage>
        <taxon>Bacteria</taxon>
        <taxon>Pseudomonadati</taxon>
        <taxon>Pseudomonadota</taxon>
        <taxon>Gammaproteobacteria</taxon>
        <taxon>Enterobacterales</taxon>
        <taxon>Yersiniaceae</taxon>
        <taxon>Rouxiella</taxon>
    </lineage>
</organism>
<keyword evidence="4" id="KW-1185">Reference proteome</keyword>
<protein>
    <submittedName>
        <fullName evidence="2">Uncharacterized protein</fullName>
    </submittedName>
</protein>
<dbReference type="Proteomes" id="UP000192722">
    <property type="component" value="Unassembled WGS sequence"/>
</dbReference>
<gene>
    <name evidence="3" type="ORF">BS639_14665</name>
    <name evidence="2" type="ORF">ITX54_00275</name>
</gene>
<feature type="compositionally biased region" description="Polar residues" evidence="1">
    <location>
        <begin position="61"/>
        <end position="82"/>
    </location>
</feature>
<dbReference type="RefSeq" id="WP_055776494.1">
    <property type="nucleotide sequence ID" value="NZ_CBCSCF010000002.1"/>
</dbReference>
<reference evidence="2" key="3">
    <citation type="submission" date="2020-11" db="EMBL/GenBank/DDBJ databases">
        <authorList>
            <person name="Lee S.D."/>
        </authorList>
    </citation>
    <scope>NUCLEOTIDE SEQUENCE</scope>
    <source>
        <strain evidence="2">SAP-2</strain>
    </source>
</reference>
<dbReference type="Proteomes" id="UP000705283">
    <property type="component" value="Unassembled WGS sequence"/>
</dbReference>
<evidence type="ECO:0000313" key="2">
    <source>
        <dbReference type="EMBL" id="MBF6635107.1"/>
    </source>
</evidence>
<sequence>MAKNIKKSSKSVSHLAAKILNDPKASVIEKSLAGSVLSQSGTENQTGENLQTIASAALKNPRSSEVTQTLAGSVVSQSTKDR</sequence>
<evidence type="ECO:0000313" key="5">
    <source>
        <dbReference type="Proteomes" id="UP000705283"/>
    </source>
</evidence>
<comment type="caution">
    <text evidence="2">The sequence shown here is derived from an EMBL/GenBank/DDBJ whole genome shotgun (WGS) entry which is preliminary data.</text>
</comment>
<reference evidence="2" key="4">
    <citation type="submission" date="2022-09" db="EMBL/GenBank/DDBJ databases">
        <title>Rouxiella aceris sp. nov., isolated from tree sap and emended description of the genus Rhouxiella.</title>
        <authorList>
            <person name="Kim I.S."/>
        </authorList>
    </citation>
    <scope>NUCLEOTIDE SEQUENCE</scope>
    <source>
        <strain evidence="2">SAP-2</strain>
    </source>
</reference>
<evidence type="ECO:0000313" key="4">
    <source>
        <dbReference type="Proteomes" id="UP000192722"/>
    </source>
</evidence>
<evidence type="ECO:0000313" key="3">
    <source>
        <dbReference type="EMBL" id="ORJ20552.1"/>
    </source>
</evidence>
<feature type="region of interest" description="Disordered" evidence="1">
    <location>
        <begin position="58"/>
        <end position="82"/>
    </location>
</feature>
<dbReference type="EMBL" id="JADMKS010000001">
    <property type="protein sequence ID" value="MBF6635107.1"/>
    <property type="molecule type" value="Genomic_DNA"/>
</dbReference>
<accession>A0AA40WXY3</accession>
<name>A0AA40WXY3_9GAMM</name>
<dbReference type="EMBL" id="MRWD01000034">
    <property type="protein sequence ID" value="ORJ20552.1"/>
    <property type="molecule type" value="Genomic_DNA"/>
</dbReference>
<proteinExistence type="predicted"/>